<keyword evidence="1" id="KW-0732">Signal</keyword>
<dbReference type="EMBL" id="BTSY01000003">
    <property type="protein sequence ID" value="GMT17224.1"/>
    <property type="molecule type" value="Genomic_DNA"/>
</dbReference>
<dbReference type="AlphaFoldDB" id="A0AAV5VCQ6"/>
<protein>
    <submittedName>
        <fullName evidence="2">Uncharacterized protein</fullName>
    </submittedName>
</protein>
<proteinExistence type="predicted"/>
<evidence type="ECO:0000313" key="2">
    <source>
        <dbReference type="EMBL" id="GMT17224.1"/>
    </source>
</evidence>
<name>A0AAV5VCQ6_9BILA</name>
<sequence length="171" mass="19737">KMLVLPLLLALVALGAARFTEEERREMAEILPAIHMLSDHNNILKMTKADHAAAESFMESFVHNDFKNLETDLVTLKDASEHVYSVLSPFFLYLKERYEALETSQAKEFVRNFTKIIKKDHENQDFEMSSIAREFGALSEPAKTDLYKHFGEIFAMIEHKERIIGRGSRMN</sequence>
<reference evidence="2" key="1">
    <citation type="submission" date="2023-10" db="EMBL/GenBank/DDBJ databases">
        <title>Genome assembly of Pristionchus species.</title>
        <authorList>
            <person name="Yoshida K."/>
            <person name="Sommer R.J."/>
        </authorList>
    </citation>
    <scope>NUCLEOTIDE SEQUENCE</scope>
    <source>
        <strain evidence="2">RS5133</strain>
    </source>
</reference>
<dbReference type="Gene3D" id="1.20.120.1100">
    <property type="match status" value="1"/>
</dbReference>
<dbReference type="Proteomes" id="UP001432322">
    <property type="component" value="Unassembled WGS sequence"/>
</dbReference>
<organism evidence="2 3">
    <name type="scientific">Pristionchus fissidentatus</name>
    <dbReference type="NCBI Taxonomy" id="1538716"/>
    <lineage>
        <taxon>Eukaryota</taxon>
        <taxon>Metazoa</taxon>
        <taxon>Ecdysozoa</taxon>
        <taxon>Nematoda</taxon>
        <taxon>Chromadorea</taxon>
        <taxon>Rhabditida</taxon>
        <taxon>Rhabditina</taxon>
        <taxon>Diplogasteromorpha</taxon>
        <taxon>Diplogasteroidea</taxon>
        <taxon>Neodiplogasteridae</taxon>
        <taxon>Pristionchus</taxon>
    </lineage>
</organism>
<gene>
    <name evidence="2" type="ORF">PFISCL1PPCAC_8521</name>
</gene>
<accession>A0AAV5VCQ6</accession>
<feature type="chain" id="PRO_5043630146" evidence="1">
    <location>
        <begin position="18"/>
        <end position="171"/>
    </location>
</feature>
<evidence type="ECO:0000256" key="1">
    <source>
        <dbReference type="SAM" id="SignalP"/>
    </source>
</evidence>
<evidence type="ECO:0000313" key="3">
    <source>
        <dbReference type="Proteomes" id="UP001432322"/>
    </source>
</evidence>
<comment type="caution">
    <text evidence="2">The sequence shown here is derived from an EMBL/GenBank/DDBJ whole genome shotgun (WGS) entry which is preliminary data.</text>
</comment>
<feature type="non-terminal residue" evidence="2">
    <location>
        <position position="1"/>
    </location>
</feature>
<keyword evidence="3" id="KW-1185">Reference proteome</keyword>
<feature type="signal peptide" evidence="1">
    <location>
        <begin position="1"/>
        <end position="17"/>
    </location>
</feature>